<organism evidence="3 4">
    <name type="scientific">Pedobacter cryophilus</name>
    <dbReference type="NCBI Taxonomy" id="2571271"/>
    <lineage>
        <taxon>Bacteria</taxon>
        <taxon>Pseudomonadati</taxon>
        <taxon>Bacteroidota</taxon>
        <taxon>Sphingobacteriia</taxon>
        <taxon>Sphingobacteriales</taxon>
        <taxon>Sphingobacteriaceae</taxon>
        <taxon>Pedobacter</taxon>
    </lineage>
</organism>
<dbReference type="GO" id="GO:0006046">
    <property type="term" value="P:N-acetylglucosamine catabolic process"/>
    <property type="evidence" value="ECO:0007669"/>
    <property type="project" value="UniProtKB-UniRule"/>
</dbReference>
<dbReference type="OrthoDB" id="9791139at2"/>
<dbReference type="Pfam" id="PF02585">
    <property type="entry name" value="PIG-L"/>
    <property type="match status" value="1"/>
</dbReference>
<proteinExistence type="predicted"/>
<accession>A0A4U1C264</accession>
<feature type="domain" description="Glucosamine/galactosamine-6-phosphate isomerase" evidence="2">
    <location>
        <begin position="27"/>
        <end position="244"/>
    </location>
</feature>
<evidence type="ECO:0000256" key="1">
    <source>
        <dbReference type="NCBIfam" id="TIGR00502"/>
    </source>
</evidence>
<comment type="caution">
    <text evidence="3">The sequence shown here is derived from an EMBL/GenBank/DDBJ whole genome shotgun (WGS) entry which is preliminary data.</text>
</comment>
<dbReference type="Gene3D" id="3.40.50.1360">
    <property type="match status" value="1"/>
</dbReference>
<dbReference type="CDD" id="cd01399">
    <property type="entry name" value="GlcN6P_deaminase"/>
    <property type="match status" value="1"/>
</dbReference>
<dbReference type="EMBL" id="SWBP01000002">
    <property type="protein sequence ID" value="TKB99107.1"/>
    <property type="molecule type" value="Genomic_DNA"/>
</dbReference>
<dbReference type="InterPro" id="IPR024078">
    <property type="entry name" value="LmbE-like_dom_sf"/>
</dbReference>
<dbReference type="GO" id="GO:0005975">
    <property type="term" value="P:carbohydrate metabolic process"/>
    <property type="evidence" value="ECO:0007669"/>
    <property type="project" value="InterPro"/>
</dbReference>
<dbReference type="SUPFAM" id="SSF102588">
    <property type="entry name" value="LmbE-like"/>
    <property type="match status" value="1"/>
</dbReference>
<name>A0A4U1C264_9SPHI</name>
<sequence>MARLNLLEETRFEKLPVTVYPNQHIASAKVARIIANLILEKQKAGLPAVLGLATGATPVGVYKELIRLHKEEALSFKNVITFNLDEYYPMKPTSVQSYVAFMNENLFNHIDIDKNNIHIPDGTLALEDIAAFCMAYETKISDLGGLDLQLLGIGRTGHIGFNEPGSAPNSGTRLVTLDDLTRSDASRDFGGKGNVPVKAITMGIGTIFKARQIILMAWSQKKASIIKKAVEGEISAEVPSTYLQLSDHVEFVLDEDAASFLTRFDTPWLVKDCVWDDKLIKKAVIWLANELKKPILKLTEEDYNNNGMAQLAVERGPVYNINIAIFNKLQATITGWPGGKPNEDDSQRPERAVPAKKRSLIFSPHPDDDVISMGGTFIRLVDQGHEVHVAYQTSGNTAVWDDDVLRYVEFSIDFNKSLGKDTSDLERVYKQMTQFLETKQPNEIDTLEIRNVKGYIRKSEAIAGARYAGLKDERIHFMALPFYESGKTTKNSVSDLDINQTIALLQEIKPHQIFAAGDFADPHGTHIVCFKIILEALKRLKETESWVQDCWLWMYRGAWHEFESHEIEMAVPLSPNEVERKRQAIFKHQSQKDKPVFPGDDNREFWVRAAERNRETAKKYDQLGLADYEAMEAFVRYKF</sequence>
<dbReference type="PANTHER" id="PTHR42892">
    <property type="entry name" value="GLUCOSAMINE-6-PHOSPHATE DEAMINASE-LIKE PROTEIN BT_0258-RELATED"/>
    <property type="match status" value="1"/>
</dbReference>
<dbReference type="Gene3D" id="3.40.50.10320">
    <property type="entry name" value="LmbE-like"/>
    <property type="match status" value="1"/>
</dbReference>
<dbReference type="InterPro" id="IPR006148">
    <property type="entry name" value="Glc/Gal-6P_isomerase"/>
</dbReference>
<dbReference type="InterPro" id="IPR052960">
    <property type="entry name" value="GlcN6P_deaminase-like"/>
</dbReference>
<dbReference type="SUPFAM" id="SSF100950">
    <property type="entry name" value="NagB/RpiA/CoA transferase-like"/>
    <property type="match status" value="1"/>
</dbReference>
<reference evidence="3 4" key="1">
    <citation type="submission" date="2019-04" db="EMBL/GenBank/DDBJ databases">
        <title>Pedobacter sp. AR-3-17 sp. nov., isolated from Arctic soil.</title>
        <authorList>
            <person name="Dahal R.H."/>
            <person name="Kim D.-U."/>
        </authorList>
    </citation>
    <scope>NUCLEOTIDE SEQUENCE [LARGE SCALE GENOMIC DNA]</scope>
    <source>
        <strain evidence="3 4">AR-3-17</strain>
    </source>
</reference>
<dbReference type="InterPro" id="IPR037171">
    <property type="entry name" value="NagB/RpiA_transferase-like"/>
</dbReference>
<protein>
    <recommendedName>
        <fullName evidence="1">Glucosamine-6-phosphate deaminase</fullName>
        <ecNumber evidence="1">3.5.99.6</ecNumber>
    </recommendedName>
</protein>
<dbReference type="Proteomes" id="UP000308181">
    <property type="component" value="Unassembled WGS sequence"/>
</dbReference>
<dbReference type="NCBIfam" id="TIGR00502">
    <property type="entry name" value="nagB"/>
    <property type="match status" value="1"/>
</dbReference>
<dbReference type="RefSeq" id="WP_136825918.1">
    <property type="nucleotide sequence ID" value="NZ_SWBP01000002.1"/>
</dbReference>
<dbReference type="Pfam" id="PF01182">
    <property type="entry name" value="Glucosamine_iso"/>
    <property type="match status" value="1"/>
</dbReference>
<dbReference type="AlphaFoldDB" id="A0A4U1C264"/>
<dbReference type="PANTHER" id="PTHR42892:SF1">
    <property type="entry name" value="GLUCOSAMINE-6-PHOSPHATE ISOMERASE"/>
    <property type="match status" value="1"/>
</dbReference>
<keyword evidence="3" id="KW-0378">Hydrolase</keyword>
<dbReference type="NCBIfam" id="NF002557">
    <property type="entry name" value="PRK02122.1"/>
    <property type="match status" value="1"/>
</dbReference>
<gene>
    <name evidence="3" type="primary">nagB</name>
    <name evidence="3" type="ORF">FA046_08340</name>
</gene>
<evidence type="ECO:0000259" key="2">
    <source>
        <dbReference type="Pfam" id="PF01182"/>
    </source>
</evidence>
<dbReference type="EC" id="3.5.99.6" evidence="1"/>
<keyword evidence="4" id="KW-1185">Reference proteome</keyword>
<dbReference type="InterPro" id="IPR004547">
    <property type="entry name" value="Glucosamine6P_isomerase"/>
</dbReference>
<evidence type="ECO:0000313" key="3">
    <source>
        <dbReference type="EMBL" id="TKB99107.1"/>
    </source>
</evidence>
<dbReference type="GO" id="GO:0004342">
    <property type="term" value="F:glucosamine-6-phosphate deaminase activity"/>
    <property type="evidence" value="ECO:0007669"/>
    <property type="project" value="UniProtKB-UniRule"/>
</dbReference>
<evidence type="ECO:0000313" key="4">
    <source>
        <dbReference type="Proteomes" id="UP000308181"/>
    </source>
</evidence>
<dbReference type="InterPro" id="IPR003737">
    <property type="entry name" value="GlcNAc_PI_deacetylase-related"/>
</dbReference>